<dbReference type="GeneID" id="63832151"/>
<gene>
    <name evidence="1" type="ORF">M406DRAFT_102698</name>
</gene>
<organism evidence="1 2">
    <name type="scientific">Cryphonectria parasitica (strain ATCC 38755 / EP155)</name>
    <dbReference type="NCBI Taxonomy" id="660469"/>
    <lineage>
        <taxon>Eukaryota</taxon>
        <taxon>Fungi</taxon>
        <taxon>Dikarya</taxon>
        <taxon>Ascomycota</taxon>
        <taxon>Pezizomycotina</taxon>
        <taxon>Sordariomycetes</taxon>
        <taxon>Sordariomycetidae</taxon>
        <taxon>Diaporthales</taxon>
        <taxon>Cryphonectriaceae</taxon>
        <taxon>Cryphonectria-Endothia species complex</taxon>
        <taxon>Cryphonectria</taxon>
    </lineage>
</organism>
<dbReference type="Proteomes" id="UP000803844">
    <property type="component" value="Unassembled WGS sequence"/>
</dbReference>
<dbReference type="EMBL" id="MU032345">
    <property type="protein sequence ID" value="KAF3768351.1"/>
    <property type="molecule type" value="Genomic_DNA"/>
</dbReference>
<dbReference type="AlphaFoldDB" id="A0A9P5CSI0"/>
<evidence type="ECO:0000313" key="1">
    <source>
        <dbReference type="EMBL" id="KAF3768351.1"/>
    </source>
</evidence>
<dbReference type="RefSeq" id="XP_040779312.1">
    <property type="nucleotide sequence ID" value="XM_040915022.1"/>
</dbReference>
<keyword evidence="2" id="KW-1185">Reference proteome</keyword>
<proteinExistence type="predicted"/>
<protein>
    <submittedName>
        <fullName evidence="1">Uncharacterized protein</fullName>
    </submittedName>
</protein>
<reference evidence="1" key="1">
    <citation type="journal article" date="2020" name="Phytopathology">
        <title>Genome sequence of the chestnut blight fungus Cryphonectria parasitica EP155: A fundamental resource for an archetypical invasive plant pathogen.</title>
        <authorList>
            <person name="Crouch J.A."/>
            <person name="Dawe A."/>
            <person name="Aerts A."/>
            <person name="Barry K."/>
            <person name="Churchill A.C.L."/>
            <person name="Grimwood J."/>
            <person name="Hillman B."/>
            <person name="Milgroom M.G."/>
            <person name="Pangilinan J."/>
            <person name="Smith M."/>
            <person name="Salamov A."/>
            <person name="Schmutz J."/>
            <person name="Yadav J."/>
            <person name="Grigoriev I.V."/>
            <person name="Nuss D."/>
        </authorList>
    </citation>
    <scope>NUCLEOTIDE SEQUENCE</scope>
    <source>
        <strain evidence="1">EP155</strain>
    </source>
</reference>
<sequence length="82" mass="9204">MSATTFSWEGKQLSQGADFFDERQPLIDIKPVDYERKLYFRQCDLVTFSANGVLLFSTNGSEEGILPKGIGVRIFRGQGRLG</sequence>
<comment type="caution">
    <text evidence="1">The sequence shown here is derived from an EMBL/GenBank/DDBJ whole genome shotgun (WGS) entry which is preliminary data.</text>
</comment>
<name>A0A9P5CSI0_CRYP1</name>
<accession>A0A9P5CSI0</accession>
<evidence type="ECO:0000313" key="2">
    <source>
        <dbReference type="Proteomes" id="UP000803844"/>
    </source>
</evidence>